<sequence>MPVPESTEGPFPKLHHLALHTTFCGLQHPLSTPAAPIHQYRGIKYASIPARFRQSKVFHSYPVITDATTYGPICPQKVPPKSLQESLFGIPMDIIPNQKLQQNEFECLNLNITCPGNLTSRSRVPVMLWIHGGGDHGSGSQWYYDAGALVRKSIQYGKPVIVVNFNFRLGLLGFATNPLIRDDNRTAGEEGTGNYGLRDQRKAMEWLHYYISEFGGDPNNITLFGAGSGGADIIMHLLSRANEEQPPLFHRTIVQSAIFEPILPDVSSAGWHLSRVMSALQITSIEKFRAVEVDKLIGLGQTLRCVDDGVFFREGWQSYFGPEPPAASHGHHHHHHHQSHRLAPEIPSRPITPFHYSKSKSRSPSRKRGLASSSRLSQLLAEHSRQPMIIGDCSCDALLWSGPISSWTSAGVVRRLKAICQSLGKTSALLRAYDISSYTPPEEIMDHVLELVGDARVSWPTHCIAESAKKERGGRNVWRYVFDQEGPSRCVPHHAADVMYLFDNVPLPAAASISSIDESMFDLSDDEDAIAPTAFNGNPPSPPPVRVHTNPNVEDLCEFNSSSFIEKCENLQQQSHNSSRSSASLPGDMEDWPVAVVDEFSYGRVRDAIQERWISFAHGEVPWRDDRVFVFGPEGETGERSNVIFEGRRRTQMWKEALEPLGPTLVQKFGVELSRGPAHGADRS</sequence>
<dbReference type="PANTHER" id="PTHR43142:SF5">
    <property type="entry name" value="CARBOXYLIC ESTER HYDROLASE"/>
    <property type="match status" value="1"/>
</dbReference>
<evidence type="ECO:0000256" key="1">
    <source>
        <dbReference type="SAM" id="MobiDB-lite"/>
    </source>
</evidence>
<dbReference type="Proteomes" id="UP000807469">
    <property type="component" value="Unassembled WGS sequence"/>
</dbReference>
<keyword evidence="4" id="KW-1185">Reference proteome</keyword>
<dbReference type="InterPro" id="IPR029058">
    <property type="entry name" value="AB_hydrolase_fold"/>
</dbReference>
<dbReference type="AlphaFoldDB" id="A0A9P6CW93"/>
<dbReference type="PANTHER" id="PTHR43142">
    <property type="entry name" value="CARBOXYLIC ESTER HYDROLASE"/>
    <property type="match status" value="1"/>
</dbReference>
<organism evidence="3 4">
    <name type="scientific">Pholiota conissans</name>
    <dbReference type="NCBI Taxonomy" id="109636"/>
    <lineage>
        <taxon>Eukaryota</taxon>
        <taxon>Fungi</taxon>
        <taxon>Dikarya</taxon>
        <taxon>Basidiomycota</taxon>
        <taxon>Agaricomycotina</taxon>
        <taxon>Agaricomycetes</taxon>
        <taxon>Agaricomycetidae</taxon>
        <taxon>Agaricales</taxon>
        <taxon>Agaricineae</taxon>
        <taxon>Strophariaceae</taxon>
        <taxon>Pholiota</taxon>
    </lineage>
</organism>
<name>A0A9P6CW93_9AGAR</name>
<feature type="region of interest" description="Disordered" evidence="1">
    <location>
        <begin position="353"/>
        <end position="372"/>
    </location>
</feature>
<proteinExistence type="predicted"/>
<feature type="compositionally biased region" description="Basic residues" evidence="1">
    <location>
        <begin position="329"/>
        <end position="340"/>
    </location>
</feature>
<feature type="region of interest" description="Disordered" evidence="1">
    <location>
        <begin position="323"/>
        <end position="348"/>
    </location>
</feature>
<evidence type="ECO:0000313" key="3">
    <source>
        <dbReference type="EMBL" id="KAF9482676.1"/>
    </source>
</evidence>
<dbReference type="SUPFAM" id="SSF53474">
    <property type="entry name" value="alpha/beta-Hydrolases"/>
    <property type="match status" value="1"/>
</dbReference>
<dbReference type="EMBL" id="MU155162">
    <property type="protein sequence ID" value="KAF9482676.1"/>
    <property type="molecule type" value="Genomic_DNA"/>
</dbReference>
<gene>
    <name evidence="3" type="ORF">BDN70DRAFT_904550</name>
</gene>
<dbReference type="Pfam" id="PF00135">
    <property type="entry name" value="COesterase"/>
    <property type="match status" value="1"/>
</dbReference>
<reference evidence="3" key="1">
    <citation type="submission" date="2020-11" db="EMBL/GenBank/DDBJ databases">
        <authorList>
            <consortium name="DOE Joint Genome Institute"/>
            <person name="Ahrendt S."/>
            <person name="Riley R."/>
            <person name="Andreopoulos W."/>
            <person name="Labutti K."/>
            <person name="Pangilinan J."/>
            <person name="Ruiz-Duenas F.J."/>
            <person name="Barrasa J.M."/>
            <person name="Sanchez-Garcia M."/>
            <person name="Camarero S."/>
            <person name="Miyauchi S."/>
            <person name="Serrano A."/>
            <person name="Linde D."/>
            <person name="Babiker R."/>
            <person name="Drula E."/>
            <person name="Ayuso-Fernandez I."/>
            <person name="Pacheco R."/>
            <person name="Padilla G."/>
            <person name="Ferreira P."/>
            <person name="Barriuso J."/>
            <person name="Kellner H."/>
            <person name="Castanera R."/>
            <person name="Alfaro M."/>
            <person name="Ramirez L."/>
            <person name="Pisabarro A.G."/>
            <person name="Kuo A."/>
            <person name="Tritt A."/>
            <person name="Lipzen A."/>
            <person name="He G."/>
            <person name="Yan M."/>
            <person name="Ng V."/>
            <person name="Cullen D."/>
            <person name="Martin F."/>
            <person name="Rosso M.-N."/>
            <person name="Henrissat B."/>
            <person name="Hibbett D."/>
            <person name="Martinez A.T."/>
            <person name="Grigoriev I.V."/>
        </authorList>
    </citation>
    <scope>NUCLEOTIDE SEQUENCE</scope>
    <source>
        <strain evidence="3">CIRM-BRFM 674</strain>
    </source>
</reference>
<feature type="compositionally biased region" description="Basic residues" evidence="1">
    <location>
        <begin position="357"/>
        <end position="369"/>
    </location>
</feature>
<evidence type="ECO:0000313" key="4">
    <source>
        <dbReference type="Proteomes" id="UP000807469"/>
    </source>
</evidence>
<feature type="domain" description="Carboxylesterase type B" evidence="2">
    <location>
        <begin position="33"/>
        <end position="258"/>
    </location>
</feature>
<protein>
    <submittedName>
        <fullName evidence="3">Alpha/beta-hydrolase</fullName>
    </submittedName>
</protein>
<accession>A0A9P6CW93</accession>
<comment type="caution">
    <text evidence="3">The sequence shown here is derived from an EMBL/GenBank/DDBJ whole genome shotgun (WGS) entry which is preliminary data.</text>
</comment>
<dbReference type="Gene3D" id="3.40.50.1820">
    <property type="entry name" value="alpha/beta hydrolase"/>
    <property type="match status" value="1"/>
</dbReference>
<dbReference type="InterPro" id="IPR002018">
    <property type="entry name" value="CarbesteraseB"/>
</dbReference>
<evidence type="ECO:0000259" key="2">
    <source>
        <dbReference type="Pfam" id="PF00135"/>
    </source>
</evidence>
<dbReference type="OrthoDB" id="3200163at2759"/>